<dbReference type="Proteomes" id="UP000199441">
    <property type="component" value="Unassembled WGS sequence"/>
</dbReference>
<dbReference type="OrthoDB" id="7165680at2"/>
<keyword evidence="1" id="KW-0472">Membrane</keyword>
<evidence type="ECO:0000313" key="3">
    <source>
        <dbReference type="Proteomes" id="UP000199441"/>
    </source>
</evidence>
<dbReference type="AlphaFoldDB" id="A0A1H3B5V2"/>
<proteinExistence type="predicted"/>
<keyword evidence="1" id="KW-0812">Transmembrane</keyword>
<name>A0A1H3B5V2_9RHOB</name>
<feature type="transmembrane region" description="Helical" evidence="1">
    <location>
        <begin position="6"/>
        <end position="22"/>
    </location>
</feature>
<dbReference type="EMBL" id="FNOI01000006">
    <property type="protein sequence ID" value="SDX37058.1"/>
    <property type="molecule type" value="Genomic_DNA"/>
</dbReference>
<evidence type="ECO:0000256" key="1">
    <source>
        <dbReference type="SAM" id="Phobius"/>
    </source>
</evidence>
<accession>A0A1H3B5V2</accession>
<sequence length="124" mass="13951">MRGLFYTVSALAVMGLGYWAYYENYETQEALRTASGLQREIGSSRETMSVLAAEWAYLNRPERLRDLADLNFPDLELLPITPDQFGDVAQVAFPPPEVELNLDEINGAVDVRGNYLAEDGEQYP</sequence>
<keyword evidence="1" id="KW-1133">Transmembrane helix</keyword>
<dbReference type="STRING" id="670155.SAMN04488001_3057"/>
<dbReference type="RefSeq" id="WP_089947788.1">
    <property type="nucleotide sequence ID" value="NZ_FNOI01000006.1"/>
</dbReference>
<evidence type="ECO:0000313" key="2">
    <source>
        <dbReference type="EMBL" id="SDX37058.1"/>
    </source>
</evidence>
<organism evidence="2 3">
    <name type="scientific">Litoreibacter albidus</name>
    <dbReference type="NCBI Taxonomy" id="670155"/>
    <lineage>
        <taxon>Bacteria</taxon>
        <taxon>Pseudomonadati</taxon>
        <taxon>Pseudomonadota</taxon>
        <taxon>Alphaproteobacteria</taxon>
        <taxon>Rhodobacterales</taxon>
        <taxon>Roseobacteraceae</taxon>
        <taxon>Litoreibacter</taxon>
    </lineage>
</organism>
<reference evidence="3" key="1">
    <citation type="submission" date="2016-10" db="EMBL/GenBank/DDBJ databases">
        <authorList>
            <person name="Varghese N."/>
            <person name="Submissions S."/>
        </authorList>
    </citation>
    <scope>NUCLEOTIDE SEQUENCE [LARGE SCALE GENOMIC DNA]</scope>
    <source>
        <strain evidence="3">DSM 26922</strain>
    </source>
</reference>
<evidence type="ECO:0008006" key="4">
    <source>
        <dbReference type="Google" id="ProtNLM"/>
    </source>
</evidence>
<keyword evidence="3" id="KW-1185">Reference proteome</keyword>
<protein>
    <recommendedName>
        <fullName evidence="4">Cell division protein FtsL</fullName>
    </recommendedName>
</protein>
<gene>
    <name evidence="2" type="ORF">SAMN04488001_3057</name>
</gene>